<dbReference type="EMBL" id="LT598492">
    <property type="protein sequence ID" value="SCW01172.1"/>
    <property type="molecule type" value="Genomic_DNA"/>
</dbReference>
<keyword evidence="3" id="KW-1185">Reference proteome</keyword>
<feature type="compositionally biased region" description="Basic and acidic residues" evidence="1">
    <location>
        <begin position="58"/>
        <end position="72"/>
    </location>
</feature>
<evidence type="ECO:0000313" key="3">
    <source>
        <dbReference type="Proteomes" id="UP000190831"/>
    </source>
</evidence>
<feature type="region of interest" description="Disordered" evidence="1">
    <location>
        <begin position="22"/>
        <end position="72"/>
    </location>
</feature>
<dbReference type="AlphaFoldDB" id="A0A1G4MBE3"/>
<evidence type="ECO:0000256" key="1">
    <source>
        <dbReference type="SAM" id="MobiDB-lite"/>
    </source>
</evidence>
<accession>A0A1G4MBE3</accession>
<dbReference type="OrthoDB" id="4035909at2759"/>
<protein>
    <submittedName>
        <fullName evidence="2">LAFE_0D06678g1_1</fullName>
    </submittedName>
</protein>
<proteinExistence type="predicted"/>
<name>A0A1G4MBE3_LACFM</name>
<sequence>MADEEKPKFYLERGGKRVEVNLEHLRNPHSLKPRTKEPVSSPLVLGGDHRPATQCKKPQKESQEDFGSDEKK</sequence>
<gene>
    <name evidence="2" type="ORF">LAFE_0D06678G</name>
</gene>
<reference evidence="2 3" key="1">
    <citation type="submission" date="2016-03" db="EMBL/GenBank/DDBJ databases">
        <authorList>
            <person name="Devillers H."/>
        </authorList>
    </citation>
    <scope>NUCLEOTIDE SEQUENCE [LARGE SCALE GENOMIC DNA]</scope>
    <source>
        <strain evidence="2">CBS 6772</strain>
    </source>
</reference>
<organism evidence="2 3">
    <name type="scientific">Lachancea fermentati</name>
    <name type="common">Zygosaccharomyces fermentati</name>
    <dbReference type="NCBI Taxonomy" id="4955"/>
    <lineage>
        <taxon>Eukaryota</taxon>
        <taxon>Fungi</taxon>
        <taxon>Dikarya</taxon>
        <taxon>Ascomycota</taxon>
        <taxon>Saccharomycotina</taxon>
        <taxon>Saccharomycetes</taxon>
        <taxon>Saccharomycetales</taxon>
        <taxon>Saccharomycetaceae</taxon>
        <taxon>Lachancea</taxon>
    </lineage>
</organism>
<evidence type="ECO:0000313" key="2">
    <source>
        <dbReference type="EMBL" id="SCW01172.1"/>
    </source>
</evidence>
<dbReference type="Proteomes" id="UP000190831">
    <property type="component" value="Chromosome D"/>
</dbReference>